<dbReference type="InterPro" id="IPR006306">
    <property type="entry name" value="T3SS_HrpO"/>
</dbReference>
<evidence type="ECO:0000256" key="3">
    <source>
        <dbReference type="ARBA" id="ARBA00022475"/>
    </source>
</evidence>
<reference evidence="9 12" key="2">
    <citation type="submission" date="2018-05" db="EMBL/GenBank/DDBJ databases">
        <title>Genomic Encyclopedia of Type Strains, Phase IV (KMG-V): Genome sequencing to study the core and pangenomes of soil and plant-associated prokaryotes.</title>
        <authorList>
            <person name="Whitman W."/>
        </authorList>
    </citation>
    <scope>NUCLEOTIDE SEQUENCE [LARGE SCALE GENOMIC DNA]</scope>
    <source>
        <strain evidence="9 12">SIr-6563</strain>
    </source>
</reference>
<dbReference type="GO" id="GO:0009306">
    <property type="term" value="P:protein secretion"/>
    <property type="evidence" value="ECO:0007669"/>
    <property type="project" value="InterPro"/>
</dbReference>
<dbReference type="RefSeq" id="WP_065061009.1">
    <property type="nucleotide sequence ID" value="NZ_CADFGN010000001.1"/>
</dbReference>
<dbReference type="Pfam" id="PF01313">
    <property type="entry name" value="Bac_export_3"/>
    <property type="match status" value="1"/>
</dbReference>
<evidence type="ECO:0000256" key="7">
    <source>
        <dbReference type="ARBA" id="ARBA00023136"/>
    </source>
</evidence>
<keyword evidence="12" id="KW-1185">Reference proteome</keyword>
<comment type="similarity">
    <text evidence="2">Belongs to the FliQ/MopD/SpaQ family.</text>
</comment>
<dbReference type="Proteomes" id="UP000247515">
    <property type="component" value="Unassembled WGS sequence"/>
</dbReference>
<organism evidence="10 11">
    <name type="scientific">Paraburkholderia tropica</name>
    <dbReference type="NCBI Taxonomy" id="92647"/>
    <lineage>
        <taxon>Bacteria</taxon>
        <taxon>Pseudomonadati</taxon>
        <taxon>Pseudomonadota</taxon>
        <taxon>Betaproteobacteria</taxon>
        <taxon>Burkholderiales</taxon>
        <taxon>Burkholderiaceae</taxon>
        <taxon>Paraburkholderia</taxon>
    </lineage>
</organism>
<keyword evidence="5 8" id="KW-1133">Transmembrane helix</keyword>
<dbReference type="Proteomes" id="UP000183529">
    <property type="component" value="Unassembled WGS sequence"/>
</dbReference>
<accession>A0A1A5XC41</accession>
<protein>
    <submittedName>
        <fullName evidence="10">Type III secretion protein S</fullName>
    </submittedName>
</protein>
<dbReference type="PANTHER" id="PTHR34040:SF7">
    <property type="entry name" value="SURFACE PRESENTATION OF ANTIGENS PROTEIN SPAQ"/>
    <property type="match status" value="1"/>
</dbReference>
<feature type="transmembrane region" description="Helical" evidence="8">
    <location>
        <begin position="20"/>
        <end position="41"/>
    </location>
</feature>
<dbReference type="OrthoDB" id="8780569at2"/>
<dbReference type="GeneID" id="61305953"/>
<dbReference type="EMBL" id="FNZM01000003">
    <property type="protein sequence ID" value="SEJ25715.1"/>
    <property type="molecule type" value="Genomic_DNA"/>
</dbReference>
<comment type="caution">
    <text evidence="10">The sequence shown here is derived from an EMBL/GenBank/DDBJ whole genome shotgun (WGS) entry which is preliminary data.</text>
</comment>
<evidence type="ECO:0000256" key="4">
    <source>
        <dbReference type="ARBA" id="ARBA00022692"/>
    </source>
</evidence>
<comment type="subcellular location">
    <subcellularLocation>
        <location evidence="1">Cell membrane</location>
        <topology evidence="1">Multi-pass membrane protein</topology>
    </subcellularLocation>
</comment>
<evidence type="ECO:0000256" key="8">
    <source>
        <dbReference type="SAM" id="Phobius"/>
    </source>
</evidence>
<dbReference type="GO" id="GO:0005886">
    <property type="term" value="C:plasma membrane"/>
    <property type="evidence" value="ECO:0007669"/>
    <property type="project" value="UniProtKB-SubCell"/>
</dbReference>
<feature type="transmembrane region" description="Helical" evidence="8">
    <location>
        <begin position="53"/>
        <end position="77"/>
    </location>
</feature>
<dbReference type="PIRSF" id="PIRSF004669">
    <property type="entry name" value="FliQ"/>
    <property type="match status" value="1"/>
</dbReference>
<evidence type="ECO:0000313" key="11">
    <source>
        <dbReference type="Proteomes" id="UP000183529"/>
    </source>
</evidence>
<gene>
    <name evidence="9" type="ORF">C7400_106228</name>
    <name evidence="10" type="ORF">SAMN05216550_103353</name>
</gene>
<keyword evidence="4 8" id="KW-0812">Transmembrane</keyword>
<dbReference type="AlphaFoldDB" id="A0A1A5XC41"/>
<dbReference type="InterPro" id="IPR002191">
    <property type="entry name" value="Bac_export_3"/>
</dbReference>
<reference evidence="10 11" key="1">
    <citation type="submission" date="2016-10" db="EMBL/GenBank/DDBJ databases">
        <authorList>
            <person name="Varghese N."/>
            <person name="Submissions S."/>
        </authorList>
    </citation>
    <scope>NUCLEOTIDE SEQUENCE [LARGE SCALE GENOMIC DNA]</scope>
    <source>
        <strain evidence="10 11">LMG 22274</strain>
    </source>
</reference>
<name>A0A1A5XC41_9BURK</name>
<keyword evidence="7 8" id="KW-0472">Membrane</keyword>
<dbReference type="EMBL" id="QJJV01000006">
    <property type="protein sequence ID" value="PXX17511.1"/>
    <property type="molecule type" value="Genomic_DNA"/>
</dbReference>
<evidence type="ECO:0000256" key="6">
    <source>
        <dbReference type="ARBA" id="ARBA00023026"/>
    </source>
</evidence>
<evidence type="ECO:0000256" key="2">
    <source>
        <dbReference type="ARBA" id="ARBA00006156"/>
    </source>
</evidence>
<proteinExistence type="inferred from homology"/>
<evidence type="ECO:0000313" key="9">
    <source>
        <dbReference type="EMBL" id="PXX17511.1"/>
    </source>
</evidence>
<sequence length="87" mass="9030">MDTDTLVRFTTQGMLLCLTVSLPPVIVAAVVGLGVSFLQAITSMQDQTLSHAVKLIAVTVTIVVAAPLSCAAVLHFANEILQAAVPL</sequence>
<evidence type="ECO:0000313" key="12">
    <source>
        <dbReference type="Proteomes" id="UP000247515"/>
    </source>
</evidence>
<dbReference type="NCBIfam" id="TIGR01403">
    <property type="entry name" value="fliQ_rel_III"/>
    <property type="match status" value="1"/>
</dbReference>
<dbReference type="PANTHER" id="PTHR34040">
    <property type="entry name" value="FLAGELLAR BIOSYNTHETIC PROTEIN FLIQ"/>
    <property type="match status" value="1"/>
</dbReference>
<evidence type="ECO:0000256" key="1">
    <source>
        <dbReference type="ARBA" id="ARBA00004651"/>
    </source>
</evidence>
<evidence type="ECO:0000313" key="10">
    <source>
        <dbReference type="EMBL" id="SEJ25715.1"/>
    </source>
</evidence>
<evidence type="ECO:0000256" key="5">
    <source>
        <dbReference type="ARBA" id="ARBA00022989"/>
    </source>
</evidence>
<keyword evidence="6" id="KW-0843">Virulence</keyword>
<dbReference type="PRINTS" id="PR00952">
    <property type="entry name" value="TYPE3IMQPROT"/>
</dbReference>
<keyword evidence="3" id="KW-1003">Cell membrane</keyword>